<keyword evidence="1" id="KW-1133">Transmembrane helix</keyword>
<dbReference type="Proteomes" id="UP000623842">
    <property type="component" value="Unassembled WGS sequence"/>
</dbReference>
<organism evidence="2 3">
    <name type="scientific">Thalassotalea marina</name>
    <dbReference type="NCBI Taxonomy" id="1673741"/>
    <lineage>
        <taxon>Bacteria</taxon>
        <taxon>Pseudomonadati</taxon>
        <taxon>Pseudomonadota</taxon>
        <taxon>Gammaproteobacteria</taxon>
        <taxon>Alteromonadales</taxon>
        <taxon>Colwelliaceae</taxon>
        <taxon>Thalassotalea</taxon>
    </lineage>
</organism>
<reference evidence="2" key="2">
    <citation type="submission" date="2020-09" db="EMBL/GenBank/DDBJ databases">
        <authorList>
            <person name="Sun Q."/>
            <person name="Kim S."/>
        </authorList>
    </citation>
    <scope>NUCLEOTIDE SEQUENCE</scope>
    <source>
        <strain evidence="2">KCTC 42731</strain>
    </source>
</reference>
<keyword evidence="3" id="KW-1185">Reference proteome</keyword>
<dbReference type="PANTHER" id="PTHR35867:SF1">
    <property type="entry name" value="PROTEIN RSEC"/>
    <property type="match status" value="1"/>
</dbReference>
<dbReference type="RefSeq" id="WP_189767879.1">
    <property type="nucleotide sequence ID" value="NZ_BNCK01000002.1"/>
</dbReference>
<dbReference type="EMBL" id="BNCK01000002">
    <property type="protein sequence ID" value="GHF84509.1"/>
    <property type="molecule type" value="Genomic_DNA"/>
</dbReference>
<dbReference type="InterPro" id="IPR026268">
    <property type="entry name" value="RseC"/>
</dbReference>
<evidence type="ECO:0000313" key="2">
    <source>
        <dbReference type="EMBL" id="GHF84509.1"/>
    </source>
</evidence>
<comment type="caution">
    <text evidence="2">The sequence shown here is derived from an EMBL/GenBank/DDBJ whole genome shotgun (WGS) entry which is preliminary data.</text>
</comment>
<evidence type="ECO:0000256" key="1">
    <source>
        <dbReference type="SAM" id="Phobius"/>
    </source>
</evidence>
<evidence type="ECO:0000313" key="3">
    <source>
        <dbReference type="Proteomes" id="UP000623842"/>
    </source>
</evidence>
<keyword evidence="1" id="KW-0472">Membrane</keyword>
<accession>A0A919BF00</accession>
<feature type="transmembrane region" description="Helical" evidence="1">
    <location>
        <begin position="81"/>
        <end position="99"/>
    </location>
</feature>
<dbReference type="InterPro" id="IPR007359">
    <property type="entry name" value="SigmaE_reg_RseC_MucC"/>
</dbReference>
<feature type="transmembrane region" description="Helical" evidence="1">
    <location>
        <begin position="105"/>
        <end position="123"/>
    </location>
</feature>
<dbReference type="Pfam" id="PF04246">
    <property type="entry name" value="RseC_MucC"/>
    <property type="match status" value="1"/>
</dbReference>
<reference evidence="2" key="1">
    <citation type="journal article" date="2014" name="Int. J. Syst. Evol. Microbiol.">
        <title>Complete genome sequence of Corynebacterium casei LMG S-19264T (=DSM 44701T), isolated from a smear-ripened cheese.</title>
        <authorList>
            <consortium name="US DOE Joint Genome Institute (JGI-PGF)"/>
            <person name="Walter F."/>
            <person name="Albersmeier A."/>
            <person name="Kalinowski J."/>
            <person name="Ruckert C."/>
        </authorList>
    </citation>
    <scope>NUCLEOTIDE SEQUENCE</scope>
    <source>
        <strain evidence="2">KCTC 42731</strain>
    </source>
</reference>
<proteinExistence type="predicted"/>
<keyword evidence="1" id="KW-0812">Transmembrane</keyword>
<dbReference type="AlphaFoldDB" id="A0A919BF00"/>
<dbReference type="PIRSF" id="PIRSF004923">
    <property type="entry name" value="RseC"/>
    <property type="match status" value="1"/>
</dbReference>
<name>A0A919BF00_9GAMM</name>
<dbReference type="PANTHER" id="PTHR35867">
    <property type="entry name" value="PROTEIN RSEC"/>
    <property type="match status" value="1"/>
</dbReference>
<gene>
    <name evidence="2" type="primary">rseC</name>
    <name evidence="2" type="ORF">GCM10017161_09930</name>
</gene>
<sequence length="157" mass="17150">MIEEIAQVTQINGTHITVRSTVKSSCSGCQQLENCGSGQIAKAFNHKAVEFSLVTEKKLTLGDQVLIGLPEKLLLSAAWQVYMWPLFGLILTSLLAQWALDSLGISHELFALAFGVVGGYVGYKLAQNRQSACQLHEGWQVKLIKVLPSNIPVEVIN</sequence>
<protein>
    <submittedName>
        <fullName evidence="2">Sigma-E factor regulatory protein RseC</fullName>
    </submittedName>
</protein>